<proteinExistence type="predicted"/>
<dbReference type="PANTHER" id="PTHR47751:SF1">
    <property type="entry name" value="SUPERFAMILY HYDROLASE, PUTATIVE (AFU_ORTHOLOGUE AFUA_2G16580)-RELATED"/>
    <property type="match status" value="1"/>
</dbReference>
<dbReference type="InterPro" id="IPR029058">
    <property type="entry name" value="AB_hydrolase_fold"/>
</dbReference>
<accession>A0A239EMV3</accession>
<dbReference type="EMBL" id="FZOH01000004">
    <property type="protein sequence ID" value="SNS46080.1"/>
    <property type="molecule type" value="Genomic_DNA"/>
</dbReference>
<evidence type="ECO:0008006" key="3">
    <source>
        <dbReference type="Google" id="ProtNLM"/>
    </source>
</evidence>
<organism evidence="1 2">
    <name type="scientific">Geodermatophilus saharensis</name>
    <dbReference type="NCBI Taxonomy" id="1137994"/>
    <lineage>
        <taxon>Bacteria</taxon>
        <taxon>Bacillati</taxon>
        <taxon>Actinomycetota</taxon>
        <taxon>Actinomycetes</taxon>
        <taxon>Geodermatophilales</taxon>
        <taxon>Geodermatophilaceae</taxon>
        <taxon>Geodermatophilus</taxon>
    </lineage>
</organism>
<dbReference type="AlphaFoldDB" id="A0A239EMV3"/>
<sequence length="339" mass="36084">MVRHRTVLPLAVESGMTSAPPMPVREDVAPARVRDELRRRADGVTAEAVVFPAHGVPLAGVLYRPEDADGPLPGVVVTGTWTSVREQMADRYAARLAARGHTTLAFDHTGYGASGGALRDYESPALKARDIGDAVGYLAGRTDVVDPQRIGALGVCASAGYTVSNAVADPRVRALALVAPWLHDARIVADTYGGAEGVAMRMAAGARARSHFEATGEVTYVPAVGAGDPLTAMPFDVDFYQNPRRGAVRAWPNRFAVMAWPGWLTYDPIALAPQVRQPVLLVHSESAAIPQGAHRFAVSVDGTIDQYWGEGSQFDFYDSSAHVDRAVSLAGAHLAEHLT</sequence>
<dbReference type="SUPFAM" id="SSF53474">
    <property type="entry name" value="alpha/beta-Hydrolases"/>
    <property type="match status" value="1"/>
</dbReference>
<dbReference type="GO" id="GO:0016787">
    <property type="term" value="F:hydrolase activity"/>
    <property type="evidence" value="ECO:0007669"/>
    <property type="project" value="InterPro"/>
</dbReference>
<dbReference type="Gene3D" id="3.40.50.1820">
    <property type="entry name" value="alpha/beta hydrolase"/>
    <property type="match status" value="1"/>
</dbReference>
<evidence type="ECO:0000313" key="2">
    <source>
        <dbReference type="Proteomes" id="UP000198386"/>
    </source>
</evidence>
<dbReference type="InterPro" id="IPR051411">
    <property type="entry name" value="Polyketide_trans_af380"/>
</dbReference>
<dbReference type="Pfam" id="PF06500">
    <property type="entry name" value="FrsA-like"/>
    <property type="match status" value="1"/>
</dbReference>
<evidence type="ECO:0000313" key="1">
    <source>
        <dbReference type="EMBL" id="SNS46080.1"/>
    </source>
</evidence>
<dbReference type="Gene3D" id="1.10.10.800">
    <property type="match status" value="1"/>
</dbReference>
<keyword evidence="2" id="KW-1185">Reference proteome</keyword>
<name>A0A239EMV3_9ACTN</name>
<dbReference type="PANTHER" id="PTHR47751">
    <property type="entry name" value="SUPERFAMILY HYDROLASE, PUTATIVE (AFU_ORTHOLOGUE AFUA_2G16580)-RELATED"/>
    <property type="match status" value="1"/>
</dbReference>
<dbReference type="Proteomes" id="UP000198386">
    <property type="component" value="Unassembled WGS sequence"/>
</dbReference>
<reference evidence="2" key="1">
    <citation type="submission" date="2017-06" db="EMBL/GenBank/DDBJ databases">
        <authorList>
            <person name="Varghese N."/>
            <person name="Submissions S."/>
        </authorList>
    </citation>
    <scope>NUCLEOTIDE SEQUENCE [LARGE SCALE GENOMIC DNA]</scope>
    <source>
        <strain evidence="2">DSM 45423</strain>
    </source>
</reference>
<gene>
    <name evidence="1" type="ORF">SAMN04488107_2659</name>
</gene>
<dbReference type="InterPro" id="IPR010520">
    <property type="entry name" value="FrsA-like"/>
</dbReference>
<protein>
    <recommendedName>
        <fullName evidence="3">Xaa-Pro dipeptidyl-peptidase-like domain-containing protein</fullName>
    </recommendedName>
</protein>